<protein>
    <submittedName>
        <fullName evidence="3">Phage baseplate upper protein</fullName>
    </submittedName>
</protein>
<dbReference type="Pfam" id="PF10651">
    <property type="entry name" value="BppU_N"/>
    <property type="match status" value="1"/>
</dbReference>
<keyword evidence="1" id="KW-0175">Coiled coil</keyword>
<gene>
    <name evidence="3" type="ORF">OIT44_02780</name>
</gene>
<dbReference type="Proteomes" id="UP001526225">
    <property type="component" value="Unassembled WGS sequence"/>
</dbReference>
<feature type="coiled-coil region" evidence="1">
    <location>
        <begin position="147"/>
        <end position="178"/>
    </location>
</feature>
<dbReference type="RefSeq" id="WP_213408339.1">
    <property type="nucleotide sequence ID" value="NZ_CP074441.1"/>
</dbReference>
<dbReference type="EMBL" id="JAOZFE010000002">
    <property type="protein sequence ID" value="MCW0952996.1"/>
    <property type="molecule type" value="Genomic_DNA"/>
</dbReference>
<reference evidence="3 4" key="1">
    <citation type="submission" date="2022-10" db="EMBL/GenBank/DDBJ databases">
        <title>Weissella fermenti sp. nov., isolated from fermented cabbage.</title>
        <authorList>
            <person name="Lee J.K."/>
            <person name="Baek J.H."/>
            <person name="Choi D.G."/>
            <person name="Kim J.M."/>
            <person name="Jeon C.O."/>
        </authorList>
    </citation>
    <scope>NUCLEOTIDE SEQUENCE [LARGE SCALE GENOMIC DNA]</scope>
    <source>
        <strain evidence="3 4">KACC 18534</strain>
    </source>
</reference>
<organism evidence="3 4">
    <name type="scientific">Weissella ceti</name>
    <dbReference type="NCBI Taxonomy" id="759620"/>
    <lineage>
        <taxon>Bacteria</taxon>
        <taxon>Bacillati</taxon>
        <taxon>Bacillota</taxon>
        <taxon>Bacilli</taxon>
        <taxon>Lactobacillales</taxon>
        <taxon>Lactobacillaceae</taxon>
        <taxon>Weissella</taxon>
    </lineage>
</organism>
<evidence type="ECO:0000256" key="1">
    <source>
        <dbReference type="SAM" id="Coils"/>
    </source>
</evidence>
<evidence type="ECO:0000313" key="3">
    <source>
        <dbReference type="EMBL" id="MCW0952996.1"/>
    </source>
</evidence>
<name>A0ABT3E3K2_9LACO</name>
<dbReference type="InterPro" id="IPR018913">
    <property type="entry name" value="BppU_N"/>
</dbReference>
<keyword evidence="4" id="KW-1185">Reference proteome</keyword>
<sequence>MSIPTVKQGQFIVVDTTIKSTDIMYIDELNGDKGDAGRKIYLALKERARTNDPKDPLIPMNLDGRDVRFQGHDAEGKYKRVALSTRIINSQAGLVEITLPRQIYLAVGEYQNAEFEVYEKDGDTTISTVPIGLEVYNNLAHLSVGDNVHYIDEAEKLIAELEKMTNKSLDEMRALLQKMDNNVGDALGNIKRLETLVELWQQTVKDNGVAEKAADNVLTGLNEFTQFIKGHITGTAITRYGANEPVRDLNDLEVLRAMKAGTTEISYYSGNKVANNPVENDWLMVSRHKVSDGTVYETAMTFAGGDYGVIRARSISGLTSTPKLTQWKTVSEWGVKWLPLTKYLTSDFVAGEHPPMYRIVGDHVELIGLVTPKVTLKNDTSGIGKAWDIISGLPVTFESSQARVQVGAGWATFAMLTGGGRIAMQKHGIAGKPSDVIAGGYYDISSTLVIK</sequence>
<comment type="caution">
    <text evidence="3">The sequence shown here is derived from an EMBL/GenBank/DDBJ whole genome shotgun (WGS) entry which is preliminary data.</text>
</comment>
<dbReference type="Gene3D" id="2.60.40.3350">
    <property type="match status" value="1"/>
</dbReference>
<feature type="domain" description="BppU N-terminal" evidence="2">
    <location>
        <begin position="58"/>
        <end position="162"/>
    </location>
</feature>
<evidence type="ECO:0000313" key="4">
    <source>
        <dbReference type="Proteomes" id="UP001526225"/>
    </source>
</evidence>
<proteinExistence type="predicted"/>
<accession>A0ABT3E3K2</accession>
<evidence type="ECO:0000259" key="2">
    <source>
        <dbReference type="Pfam" id="PF10651"/>
    </source>
</evidence>